<sequence length="36" mass="4030">MVHITVSFIIRLAGPVCLHDGINIRIYSFTKLCLAN</sequence>
<proteinExistence type="predicted"/>
<protein>
    <submittedName>
        <fullName evidence="1">Uncharacterized protein</fullName>
    </submittedName>
</protein>
<dbReference type="AlphaFoldDB" id="A0A0E9PQN4"/>
<evidence type="ECO:0000313" key="1">
    <source>
        <dbReference type="EMBL" id="JAH06173.1"/>
    </source>
</evidence>
<organism evidence="1">
    <name type="scientific">Anguilla anguilla</name>
    <name type="common">European freshwater eel</name>
    <name type="synonym">Muraena anguilla</name>
    <dbReference type="NCBI Taxonomy" id="7936"/>
    <lineage>
        <taxon>Eukaryota</taxon>
        <taxon>Metazoa</taxon>
        <taxon>Chordata</taxon>
        <taxon>Craniata</taxon>
        <taxon>Vertebrata</taxon>
        <taxon>Euteleostomi</taxon>
        <taxon>Actinopterygii</taxon>
        <taxon>Neopterygii</taxon>
        <taxon>Teleostei</taxon>
        <taxon>Anguilliformes</taxon>
        <taxon>Anguillidae</taxon>
        <taxon>Anguilla</taxon>
    </lineage>
</organism>
<reference evidence="1" key="2">
    <citation type="journal article" date="2015" name="Fish Shellfish Immunol.">
        <title>Early steps in the European eel (Anguilla anguilla)-Vibrio vulnificus interaction in the gills: Role of the RtxA13 toxin.</title>
        <authorList>
            <person name="Callol A."/>
            <person name="Pajuelo D."/>
            <person name="Ebbesson L."/>
            <person name="Teles M."/>
            <person name="MacKenzie S."/>
            <person name="Amaro C."/>
        </authorList>
    </citation>
    <scope>NUCLEOTIDE SEQUENCE</scope>
</reference>
<reference evidence="1" key="1">
    <citation type="submission" date="2014-11" db="EMBL/GenBank/DDBJ databases">
        <authorList>
            <person name="Amaro Gonzalez C."/>
        </authorList>
    </citation>
    <scope>NUCLEOTIDE SEQUENCE</scope>
</reference>
<dbReference type="EMBL" id="GBXM01102404">
    <property type="protein sequence ID" value="JAH06173.1"/>
    <property type="molecule type" value="Transcribed_RNA"/>
</dbReference>
<accession>A0A0E9PQN4</accession>
<name>A0A0E9PQN4_ANGAN</name>